<evidence type="ECO:0000313" key="2">
    <source>
        <dbReference type="Proteomes" id="UP000574690"/>
    </source>
</evidence>
<evidence type="ECO:0000313" key="1">
    <source>
        <dbReference type="EMBL" id="NUQ90483.1"/>
    </source>
</evidence>
<dbReference type="Proteomes" id="UP000574690">
    <property type="component" value="Unassembled WGS sequence"/>
</dbReference>
<protein>
    <submittedName>
        <fullName evidence="1">Uncharacterized protein</fullName>
    </submittedName>
</protein>
<name>A0A850CF02_9ACTN</name>
<sequence>MNPVPSDPPAGPPGPVAPAAVLAADFASPTGPVLHGATGSLYGVAEDGVPGDELLDALDLTTLAAGPDGGARHPGGDASGAVAVLRRNGRPRGTAGVAFVYLQDLFASWPYEDVG</sequence>
<proteinExistence type="predicted"/>
<comment type="caution">
    <text evidence="1">The sequence shown here is derived from an EMBL/GenBank/DDBJ whole genome shotgun (WGS) entry which is preliminary data.</text>
</comment>
<gene>
    <name evidence="1" type="ORF">HOQ43_18725</name>
</gene>
<dbReference type="EMBL" id="JABFXE010000785">
    <property type="protein sequence ID" value="NUQ90483.1"/>
    <property type="molecule type" value="Genomic_DNA"/>
</dbReference>
<organism evidence="1 2">
    <name type="scientific">Glycomyces artemisiae</name>
    <dbReference type="NCBI Taxonomy" id="1076443"/>
    <lineage>
        <taxon>Bacteria</taxon>
        <taxon>Bacillati</taxon>
        <taxon>Actinomycetota</taxon>
        <taxon>Actinomycetes</taxon>
        <taxon>Glycomycetales</taxon>
        <taxon>Glycomycetaceae</taxon>
        <taxon>Glycomyces</taxon>
    </lineage>
</organism>
<reference evidence="1 2" key="1">
    <citation type="submission" date="2020-05" db="EMBL/GenBank/DDBJ databases">
        <title>DNA-SIP metagenomic assembled genomes.</title>
        <authorList>
            <person name="Yu J."/>
        </authorList>
    </citation>
    <scope>NUCLEOTIDE SEQUENCE [LARGE SCALE GENOMIC DNA]</scope>
    <source>
        <strain evidence="1">Bin5.27</strain>
    </source>
</reference>
<accession>A0A850CF02</accession>
<feature type="non-terminal residue" evidence="1">
    <location>
        <position position="115"/>
    </location>
</feature>
<dbReference type="AlphaFoldDB" id="A0A850CF02"/>